<dbReference type="Ensembl" id="ENSECRT00000023760.1">
    <property type="protein sequence ID" value="ENSECRP00000023259.1"/>
    <property type="gene ID" value="ENSECRG00000015746.1"/>
</dbReference>
<dbReference type="AlphaFoldDB" id="A0A8C4SWB9"/>
<dbReference type="SMART" id="SM00449">
    <property type="entry name" value="SPRY"/>
    <property type="match status" value="1"/>
</dbReference>
<dbReference type="CDD" id="cd13733">
    <property type="entry name" value="SPRY_PRY_C-I_1"/>
    <property type="match status" value="1"/>
</dbReference>
<reference evidence="2" key="3">
    <citation type="submission" date="2025-09" db="UniProtKB">
        <authorList>
            <consortium name="Ensembl"/>
        </authorList>
    </citation>
    <scope>IDENTIFICATION</scope>
</reference>
<dbReference type="PANTHER" id="PTHR24103">
    <property type="entry name" value="E3 UBIQUITIN-PROTEIN LIGASE TRIM"/>
    <property type="match status" value="1"/>
</dbReference>
<dbReference type="Proteomes" id="UP000694620">
    <property type="component" value="Chromosome 16"/>
</dbReference>
<name>A0A8C4SWB9_ERPCA</name>
<keyword evidence="3" id="KW-1185">Reference proteome</keyword>
<evidence type="ECO:0000313" key="2">
    <source>
        <dbReference type="Ensembl" id="ENSECRP00000023259.1"/>
    </source>
</evidence>
<dbReference type="InterPro" id="IPR003879">
    <property type="entry name" value="Butyrophylin_SPRY"/>
</dbReference>
<dbReference type="SUPFAM" id="SSF49899">
    <property type="entry name" value="Concanavalin A-like lectins/glucanases"/>
    <property type="match status" value="1"/>
</dbReference>
<dbReference type="InterPro" id="IPR013320">
    <property type="entry name" value="ConA-like_dom_sf"/>
</dbReference>
<dbReference type="GeneTree" id="ENSGT01040000240385"/>
<organism evidence="2 3">
    <name type="scientific">Erpetoichthys calabaricus</name>
    <name type="common">Rope fish</name>
    <name type="synonym">Calamoichthys calabaricus</name>
    <dbReference type="NCBI Taxonomy" id="27687"/>
    <lineage>
        <taxon>Eukaryota</taxon>
        <taxon>Metazoa</taxon>
        <taxon>Chordata</taxon>
        <taxon>Craniata</taxon>
        <taxon>Vertebrata</taxon>
        <taxon>Euteleostomi</taxon>
        <taxon>Actinopterygii</taxon>
        <taxon>Polypteriformes</taxon>
        <taxon>Polypteridae</taxon>
        <taxon>Erpetoichthys</taxon>
    </lineage>
</organism>
<dbReference type="Gene3D" id="2.60.120.920">
    <property type="match status" value="1"/>
</dbReference>
<protein>
    <recommendedName>
        <fullName evidence="1">B30.2/SPRY domain-containing protein</fullName>
    </recommendedName>
</protein>
<reference evidence="2" key="2">
    <citation type="submission" date="2025-08" db="UniProtKB">
        <authorList>
            <consortium name="Ensembl"/>
        </authorList>
    </citation>
    <scope>IDENTIFICATION</scope>
</reference>
<dbReference type="InterPro" id="IPR001870">
    <property type="entry name" value="B30.2/SPRY"/>
</dbReference>
<accession>A0A8C4SWB9</accession>
<dbReference type="PROSITE" id="PS50188">
    <property type="entry name" value="B302_SPRY"/>
    <property type="match status" value="1"/>
</dbReference>
<evidence type="ECO:0000259" key="1">
    <source>
        <dbReference type="PROSITE" id="PS50188"/>
    </source>
</evidence>
<dbReference type="Pfam" id="PF13765">
    <property type="entry name" value="PRY"/>
    <property type="match status" value="1"/>
</dbReference>
<feature type="domain" description="B30.2/SPRY" evidence="1">
    <location>
        <begin position="13"/>
        <end position="198"/>
    </location>
</feature>
<dbReference type="SMART" id="SM00589">
    <property type="entry name" value="PRY"/>
    <property type="match status" value="1"/>
</dbReference>
<evidence type="ECO:0000313" key="3">
    <source>
        <dbReference type="Proteomes" id="UP000694620"/>
    </source>
</evidence>
<dbReference type="InterPro" id="IPR050143">
    <property type="entry name" value="TRIM/RBCC"/>
</dbReference>
<sequence>LHLFTHCLFFPQYYCCYTPRMNFRPKLSFTADVVLDSNTAHPWIVVSEDGKVLRNGGHCQSALKKPMAFENGPNVLGKEGFATGRHYWEVEVGNKTEWYLGVARESVDRKRRTSLCPEAGYWVICLKDGNDFQALTWPSMSLPRRLKAQKIGLFLDYDQGQVSFYNVEGKSHIFTFSDVFTEKVYPFFGADVTVKHLF</sequence>
<dbReference type="InterPro" id="IPR006574">
    <property type="entry name" value="PRY"/>
</dbReference>
<proteinExistence type="predicted"/>
<reference evidence="2" key="1">
    <citation type="submission" date="2021-06" db="EMBL/GenBank/DDBJ databases">
        <authorList>
            <consortium name="Wellcome Sanger Institute Data Sharing"/>
        </authorList>
    </citation>
    <scope>NUCLEOTIDE SEQUENCE [LARGE SCALE GENOMIC DNA]</scope>
</reference>
<dbReference type="FunFam" id="2.60.120.920:FF:000004">
    <property type="entry name" value="Butyrophilin subfamily 1 member A1"/>
    <property type="match status" value="1"/>
</dbReference>
<dbReference type="InterPro" id="IPR043136">
    <property type="entry name" value="B30.2/SPRY_sf"/>
</dbReference>
<dbReference type="PRINTS" id="PR01407">
    <property type="entry name" value="BUTYPHLNCDUF"/>
</dbReference>
<dbReference type="Pfam" id="PF00622">
    <property type="entry name" value="SPRY"/>
    <property type="match status" value="1"/>
</dbReference>
<dbReference type="InterPro" id="IPR003877">
    <property type="entry name" value="SPRY_dom"/>
</dbReference>